<gene>
    <name evidence="1" type="ORF">CSB93_6099</name>
</gene>
<reference evidence="1 2" key="1">
    <citation type="submission" date="2018-02" db="EMBL/GenBank/DDBJ databases">
        <title>FDA/CDC Antimicrobial Resistant Isolate Bank Genome Sequencing.</title>
        <authorList>
            <person name="Benahmed F.H."/>
            <person name="Lutgring J.D."/>
            <person name="Yoo B."/>
            <person name="Machado M."/>
            <person name="Brown A."/>
            <person name="McAllister G."/>
            <person name="Perry A."/>
            <person name="Halpin A.L."/>
            <person name="Vavikolanu K."/>
            <person name="Ott S."/>
            <person name="Zhao X."/>
            <person name="Tallon L.J."/>
            <person name="Sadzewicz L."/>
            <person name="Aluvathingal J."/>
            <person name="Nadendla S."/>
            <person name="Voskania-kordi A."/>
            <person name="Simonyan V."/>
            <person name="Patel J."/>
            <person name="Shawar R.M."/>
        </authorList>
    </citation>
    <scope>NUCLEOTIDE SEQUENCE [LARGE SCALE GENOMIC DNA]</scope>
    <source>
        <strain evidence="1 2">AR_0356</strain>
    </source>
</reference>
<organism evidence="1 2">
    <name type="scientific">Pseudomonas paraeruginosa</name>
    <dbReference type="NCBI Taxonomy" id="2994495"/>
    <lineage>
        <taxon>Bacteria</taxon>
        <taxon>Pseudomonadati</taxon>
        <taxon>Pseudomonadota</taxon>
        <taxon>Gammaproteobacteria</taxon>
        <taxon>Pseudomonadales</taxon>
        <taxon>Pseudomonadaceae</taxon>
        <taxon>Pseudomonas</taxon>
    </lineage>
</organism>
<dbReference type="Proteomes" id="UP000238390">
    <property type="component" value="Chromosome"/>
</dbReference>
<dbReference type="AlphaFoldDB" id="A0A2R3J1K6"/>
<dbReference type="SUPFAM" id="SSF53850">
    <property type="entry name" value="Periplasmic binding protein-like II"/>
    <property type="match status" value="1"/>
</dbReference>
<keyword evidence="2" id="KW-1185">Reference proteome</keyword>
<name>A0A2R3J1K6_9PSED</name>
<proteinExistence type="predicted"/>
<protein>
    <submittedName>
        <fullName evidence="1">Uncharacterized protein</fullName>
    </submittedName>
</protein>
<evidence type="ECO:0000313" key="1">
    <source>
        <dbReference type="EMBL" id="AVK08033.1"/>
    </source>
</evidence>
<evidence type="ECO:0000313" key="2">
    <source>
        <dbReference type="Proteomes" id="UP000238390"/>
    </source>
</evidence>
<dbReference type="RefSeq" id="WP_053817679.1">
    <property type="nucleotide sequence ID" value="NZ_CP027169.1"/>
</dbReference>
<accession>A0A2R3J1K6</accession>
<dbReference type="Gene3D" id="3.40.190.10">
    <property type="entry name" value="Periplasmic binding protein-like II"/>
    <property type="match status" value="2"/>
</dbReference>
<sequence length="250" mass="27949">MLRAALVLLALSCASLPSALAEPLRFAGEDGCPYLCPHTPQEPGYLAEALGLVLREPPRFDSLPWPRAVQMVRDGHRDGLVGAYGLAGLRVGSEPIGWVELAFYTRRDSDWRYHGDASLLGQRLGLAQGYANSPRFIAWRNQAGDDDLHLQVLGGERVLPRNLQKLLLGRIDVLLEDRHIIEHYLYLHPQLAGRIRRAGELPGRQPLHVGLSPHLPAVDERLAELDEGLRQLRRDGTLKTLGERYRLSFD</sequence>
<dbReference type="EMBL" id="CP027169">
    <property type="protein sequence ID" value="AVK08033.1"/>
    <property type="molecule type" value="Genomic_DNA"/>
</dbReference>